<sequence length="62" mass="6450">MGRLTWRPRITSCWRRKAFSATSAAFVLAMSLAALPTHGPVAGLVHGGGDGGPRAARPGHVL</sequence>
<reference evidence="2" key="1">
    <citation type="submission" date="2020-02" db="EMBL/GenBank/DDBJ databases">
        <authorList>
            <person name="Meier V. D."/>
        </authorList>
    </citation>
    <scope>NUCLEOTIDE SEQUENCE</scope>
    <source>
        <strain evidence="2">AVDCRST_MAG88</strain>
    </source>
</reference>
<keyword evidence="1" id="KW-0732">Signal</keyword>
<gene>
    <name evidence="2" type="ORF">AVDCRST_MAG88-1924</name>
</gene>
<feature type="signal peptide" evidence="1">
    <location>
        <begin position="1"/>
        <end position="36"/>
    </location>
</feature>
<evidence type="ECO:0000256" key="1">
    <source>
        <dbReference type="SAM" id="SignalP"/>
    </source>
</evidence>
<organism evidence="2">
    <name type="scientific">uncultured Thermomicrobiales bacterium</name>
    <dbReference type="NCBI Taxonomy" id="1645740"/>
    <lineage>
        <taxon>Bacteria</taxon>
        <taxon>Pseudomonadati</taxon>
        <taxon>Thermomicrobiota</taxon>
        <taxon>Thermomicrobia</taxon>
        <taxon>Thermomicrobiales</taxon>
        <taxon>environmental samples</taxon>
    </lineage>
</organism>
<dbReference type="AlphaFoldDB" id="A0A6J4V3M7"/>
<dbReference type="EMBL" id="CADCWM010000524">
    <property type="protein sequence ID" value="CAA9566329.1"/>
    <property type="molecule type" value="Genomic_DNA"/>
</dbReference>
<protein>
    <submittedName>
        <fullName evidence="2">Uncharacterized protein</fullName>
    </submittedName>
</protein>
<accession>A0A6J4V3M7</accession>
<proteinExistence type="predicted"/>
<feature type="chain" id="PRO_5026919652" evidence="1">
    <location>
        <begin position="37"/>
        <end position="62"/>
    </location>
</feature>
<name>A0A6J4V3M7_9BACT</name>
<evidence type="ECO:0000313" key="2">
    <source>
        <dbReference type="EMBL" id="CAA9566329.1"/>
    </source>
</evidence>